<keyword evidence="2" id="KW-1185">Reference proteome</keyword>
<dbReference type="AlphaFoldDB" id="A0A1N7GN78"/>
<dbReference type="InterPro" id="IPR011032">
    <property type="entry name" value="GroES-like_sf"/>
</dbReference>
<sequence>MRAIVIERFGGPECLVYRESPEPEPVAGHVVIEVKAPCGVRRHRRNRMS</sequence>
<protein>
    <recommendedName>
        <fullName evidence="3">NADPH2:quinone reductase</fullName>
    </recommendedName>
</protein>
<name>A0A1N7GN78_9ACTN</name>
<proteinExistence type="predicted"/>
<reference evidence="2" key="1">
    <citation type="submission" date="2017-01" db="EMBL/GenBank/DDBJ databases">
        <authorList>
            <person name="Varghese N."/>
            <person name="Submissions S."/>
        </authorList>
    </citation>
    <scope>NUCLEOTIDE SEQUENCE [LARGE SCALE GENOMIC DNA]</scope>
    <source>
        <strain evidence="2">ATCC 12950</strain>
    </source>
</reference>
<evidence type="ECO:0000313" key="2">
    <source>
        <dbReference type="Proteomes" id="UP000186096"/>
    </source>
</evidence>
<organism evidence="1 2">
    <name type="scientific">Microbispora rosea</name>
    <dbReference type="NCBI Taxonomy" id="58117"/>
    <lineage>
        <taxon>Bacteria</taxon>
        <taxon>Bacillati</taxon>
        <taxon>Actinomycetota</taxon>
        <taxon>Actinomycetes</taxon>
        <taxon>Streptosporangiales</taxon>
        <taxon>Streptosporangiaceae</taxon>
        <taxon>Microbispora</taxon>
    </lineage>
</organism>
<evidence type="ECO:0000313" key="1">
    <source>
        <dbReference type="EMBL" id="SIS14023.1"/>
    </source>
</evidence>
<gene>
    <name evidence="1" type="ORF">SAMN05421833_13097</name>
</gene>
<dbReference type="EMBL" id="FTNI01000030">
    <property type="protein sequence ID" value="SIS14023.1"/>
    <property type="molecule type" value="Genomic_DNA"/>
</dbReference>
<dbReference type="STRING" id="58117.SAMN05421833_13097"/>
<accession>A0A1N7GN78</accession>
<dbReference type="Proteomes" id="UP000186096">
    <property type="component" value="Unassembled WGS sequence"/>
</dbReference>
<evidence type="ECO:0008006" key="3">
    <source>
        <dbReference type="Google" id="ProtNLM"/>
    </source>
</evidence>
<dbReference type="Gene3D" id="3.90.180.10">
    <property type="entry name" value="Medium-chain alcohol dehydrogenases, catalytic domain"/>
    <property type="match status" value="1"/>
</dbReference>
<dbReference type="SUPFAM" id="SSF50129">
    <property type="entry name" value="GroES-like"/>
    <property type="match status" value="1"/>
</dbReference>